<evidence type="ECO:0000256" key="1">
    <source>
        <dbReference type="SAM" id="Phobius"/>
    </source>
</evidence>
<accession>A0AA38ITY3</accession>
<comment type="caution">
    <text evidence="2">The sequence shown here is derived from an EMBL/GenBank/DDBJ whole genome shotgun (WGS) entry which is preliminary data.</text>
</comment>
<proteinExistence type="predicted"/>
<feature type="transmembrane region" description="Helical" evidence="1">
    <location>
        <begin position="12"/>
        <end position="29"/>
    </location>
</feature>
<sequence length="125" mass="13967">MANITVKSPVPLISLCFLVTVSVMLTTKLKDIFVEVKQRLHKSYLRKRDVSFVVGHKVCRRNKVLSDAAQYFSANLAPRFVLSVVVKKSSPIIYELANPNGSPVGRYHVKDLKPYFVSNSDVSVG</sequence>
<protein>
    <submittedName>
        <fullName evidence="2">Uncharacterized protein</fullName>
    </submittedName>
</protein>
<dbReference type="AlphaFoldDB" id="A0AA38ITY3"/>
<keyword evidence="1" id="KW-0472">Membrane</keyword>
<keyword evidence="1" id="KW-0812">Transmembrane</keyword>
<keyword evidence="3" id="KW-1185">Reference proteome</keyword>
<gene>
    <name evidence="2" type="ORF">Zmor_005952</name>
</gene>
<organism evidence="2 3">
    <name type="scientific">Zophobas morio</name>
    <dbReference type="NCBI Taxonomy" id="2755281"/>
    <lineage>
        <taxon>Eukaryota</taxon>
        <taxon>Metazoa</taxon>
        <taxon>Ecdysozoa</taxon>
        <taxon>Arthropoda</taxon>
        <taxon>Hexapoda</taxon>
        <taxon>Insecta</taxon>
        <taxon>Pterygota</taxon>
        <taxon>Neoptera</taxon>
        <taxon>Endopterygota</taxon>
        <taxon>Coleoptera</taxon>
        <taxon>Polyphaga</taxon>
        <taxon>Cucujiformia</taxon>
        <taxon>Tenebrionidae</taxon>
        <taxon>Zophobas</taxon>
    </lineage>
</organism>
<name>A0AA38ITY3_9CUCU</name>
<dbReference type="Proteomes" id="UP001168821">
    <property type="component" value="Unassembled WGS sequence"/>
</dbReference>
<dbReference type="EMBL" id="JALNTZ010000002">
    <property type="protein sequence ID" value="KAJ3661561.1"/>
    <property type="molecule type" value="Genomic_DNA"/>
</dbReference>
<keyword evidence="1" id="KW-1133">Transmembrane helix</keyword>
<reference evidence="2" key="1">
    <citation type="journal article" date="2023" name="G3 (Bethesda)">
        <title>Whole genome assemblies of Zophobas morio and Tenebrio molitor.</title>
        <authorList>
            <person name="Kaur S."/>
            <person name="Stinson S.A."/>
            <person name="diCenzo G.C."/>
        </authorList>
    </citation>
    <scope>NUCLEOTIDE SEQUENCE</scope>
    <source>
        <strain evidence="2">QUZm001</strain>
    </source>
</reference>
<evidence type="ECO:0000313" key="2">
    <source>
        <dbReference type="EMBL" id="KAJ3661561.1"/>
    </source>
</evidence>
<evidence type="ECO:0000313" key="3">
    <source>
        <dbReference type="Proteomes" id="UP001168821"/>
    </source>
</evidence>